<dbReference type="EMBL" id="DXHQ01000023">
    <property type="protein sequence ID" value="HIW08165.1"/>
    <property type="molecule type" value="Genomic_DNA"/>
</dbReference>
<dbReference type="Pfam" id="PF18937">
    <property type="entry name" value="DUF5685"/>
    <property type="match status" value="1"/>
</dbReference>
<dbReference type="Proteomes" id="UP000823933">
    <property type="component" value="Unassembled WGS sequence"/>
</dbReference>
<accession>A0A9D1TVY4</accession>
<sequence length="279" mass="31750">MFGYIIPDQQAMTPEARWRYRTAYCGLCRRASALHGMAGRLTLSYDLTFLNLLLCSLYEGETPAVTESGRCPVHLIRPIDWRYSGPTDYCADIGLALHYYSARDKWEDDRSPLGLGYMKLLAEHRRAAEARWPRQCRAITAGLGQLAEYEAAGCEDLDLVAGSFGGLMAELFDYKQDRWSGELRAIGASIGKYIYLLDAWDDLERDKRRGAYNPLKSLSASPDYEAQMREIFELLLAQAAAAFRRLPCVEDADLLENILYSGIWLKYHAKNRKKQPREP</sequence>
<name>A0A9D1TVY4_9FIRM</name>
<gene>
    <name evidence="1" type="ORF">H9890_02035</name>
</gene>
<reference evidence="1" key="1">
    <citation type="journal article" date="2021" name="PeerJ">
        <title>Extensive microbial diversity within the chicken gut microbiome revealed by metagenomics and culture.</title>
        <authorList>
            <person name="Gilroy R."/>
            <person name="Ravi A."/>
            <person name="Getino M."/>
            <person name="Pursley I."/>
            <person name="Horton D.L."/>
            <person name="Alikhan N.F."/>
            <person name="Baker D."/>
            <person name="Gharbi K."/>
            <person name="Hall N."/>
            <person name="Watson M."/>
            <person name="Adriaenssens E.M."/>
            <person name="Foster-Nyarko E."/>
            <person name="Jarju S."/>
            <person name="Secka A."/>
            <person name="Antonio M."/>
            <person name="Oren A."/>
            <person name="Chaudhuri R.R."/>
            <person name="La Ragione R."/>
            <person name="Hildebrand F."/>
            <person name="Pallen M.J."/>
        </authorList>
    </citation>
    <scope>NUCLEOTIDE SEQUENCE</scope>
    <source>
        <strain evidence="1">ChiHcolR34-3080</strain>
    </source>
</reference>
<dbReference type="AlphaFoldDB" id="A0A9D1TVY4"/>
<protein>
    <submittedName>
        <fullName evidence="1">Uncharacterized protein</fullName>
    </submittedName>
</protein>
<evidence type="ECO:0000313" key="2">
    <source>
        <dbReference type="Proteomes" id="UP000823933"/>
    </source>
</evidence>
<reference evidence="1" key="2">
    <citation type="submission" date="2021-04" db="EMBL/GenBank/DDBJ databases">
        <authorList>
            <person name="Gilroy R."/>
        </authorList>
    </citation>
    <scope>NUCLEOTIDE SEQUENCE</scope>
    <source>
        <strain evidence="1">ChiHcolR34-3080</strain>
    </source>
</reference>
<proteinExistence type="predicted"/>
<comment type="caution">
    <text evidence="1">The sequence shown here is derived from an EMBL/GenBank/DDBJ whole genome shotgun (WGS) entry which is preliminary data.</text>
</comment>
<organism evidence="1 2">
    <name type="scientific">Candidatus Faecalibacterium intestinigallinarum</name>
    <dbReference type="NCBI Taxonomy" id="2838581"/>
    <lineage>
        <taxon>Bacteria</taxon>
        <taxon>Bacillati</taxon>
        <taxon>Bacillota</taxon>
        <taxon>Clostridia</taxon>
        <taxon>Eubacteriales</taxon>
        <taxon>Oscillospiraceae</taxon>
        <taxon>Faecalibacterium</taxon>
    </lineage>
</organism>
<dbReference type="InterPro" id="IPR043740">
    <property type="entry name" value="DUF5685"/>
</dbReference>
<evidence type="ECO:0000313" key="1">
    <source>
        <dbReference type="EMBL" id="HIW08165.1"/>
    </source>
</evidence>